<evidence type="ECO:0000256" key="2">
    <source>
        <dbReference type="SAM" id="SignalP"/>
    </source>
</evidence>
<proteinExistence type="predicted"/>
<gene>
    <name evidence="3" type="ORF">CTOB1V02_LOCUS3082</name>
</gene>
<name>A0A7R8ZI08_9CRUS</name>
<sequence>MSVIFGHQVLELQVCSVLFLASASLEIAFCTCLPSVEARLERLTKKQTRTAEENTDEQAQAFEAAVEEFKDGISKDESSSSTSMVTETESSEDKLEIRQRHPVILTSASTPIEEGVLVGPQEMVSTEMVQSVPQRFPELALPRALLMLLLAFLVRLFCSTPLAKVTGTQERHGTEENEDGLKDHERKAGRSEREERTRTDIGMEAGPL</sequence>
<feature type="region of interest" description="Disordered" evidence="1">
    <location>
        <begin position="166"/>
        <end position="208"/>
    </location>
</feature>
<reference evidence="3" key="1">
    <citation type="submission" date="2020-11" db="EMBL/GenBank/DDBJ databases">
        <authorList>
            <person name="Tran Van P."/>
        </authorList>
    </citation>
    <scope>NUCLEOTIDE SEQUENCE</scope>
</reference>
<protein>
    <submittedName>
        <fullName evidence="3">Uncharacterized protein</fullName>
    </submittedName>
</protein>
<keyword evidence="2" id="KW-0732">Signal</keyword>
<evidence type="ECO:0000256" key="1">
    <source>
        <dbReference type="SAM" id="MobiDB-lite"/>
    </source>
</evidence>
<feature type="region of interest" description="Disordered" evidence="1">
    <location>
        <begin position="71"/>
        <end position="99"/>
    </location>
</feature>
<dbReference type="EMBL" id="OB660508">
    <property type="protein sequence ID" value="CAD7225136.1"/>
    <property type="molecule type" value="Genomic_DNA"/>
</dbReference>
<feature type="chain" id="PRO_5044325670" evidence="2">
    <location>
        <begin position="39"/>
        <end position="208"/>
    </location>
</feature>
<feature type="signal peptide" evidence="2">
    <location>
        <begin position="1"/>
        <end position="38"/>
    </location>
</feature>
<feature type="compositionally biased region" description="Basic and acidic residues" evidence="1">
    <location>
        <begin position="169"/>
        <end position="201"/>
    </location>
</feature>
<accession>A0A7R8ZI08</accession>
<feature type="compositionally biased region" description="Low complexity" evidence="1">
    <location>
        <begin position="79"/>
        <end position="88"/>
    </location>
</feature>
<dbReference type="AlphaFoldDB" id="A0A7R8ZI08"/>
<evidence type="ECO:0000313" key="3">
    <source>
        <dbReference type="EMBL" id="CAD7225136.1"/>
    </source>
</evidence>
<organism evidence="3">
    <name type="scientific">Cyprideis torosa</name>
    <dbReference type="NCBI Taxonomy" id="163714"/>
    <lineage>
        <taxon>Eukaryota</taxon>
        <taxon>Metazoa</taxon>
        <taxon>Ecdysozoa</taxon>
        <taxon>Arthropoda</taxon>
        <taxon>Crustacea</taxon>
        <taxon>Oligostraca</taxon>
        <taxon>Ostracoda</taxon>
        <taxon>Podocopa</taxon>
        <taxon>Podocopida</taxon>
        <taxon>Cytherocopina</taxon>
        <taxon>Cytheroidea</taxon>
        <taxon>Cytherideidae</taxon>
        <taxon>Cyprideis</taxon>
    </lineage>
</organism>